<name>A0ABY8QHF2_9RHOB</name>
<proteinExistence type="predicted"/>
<reference evidence="1 2" key="1">
    <citation type="submission" date="2023-05" db="EMBL/GenBank/DDBJ databases">
        <title>YMD87, complete Genome.</title>
        <authorList>
            <person name="Zhang J."/>
            <person name="Xu X."/>
        </authorList>
    </citation>
    <scope>NUCLEOTIDE SEQUENCE [LARGE SCALE GENOMIC DNA]</scope>
    <source>
        <strain evidence="1 2">YMD87</strain>
    </source>
</reference>
<dbReference type="EMBL" id="CP124616">
    <property type="protein sequence ID" value="WGW03587.1"/>
    <property type="molecule type" value="Genomic_DNA"/>
</dbReference>
<organism evidence="1 2">
    <name type="scientific">Tropicibacter oceani</name>
    <dbReference type="NCBI Taxonomy" id="3058420"/>
    <lineage>
        <taxon>Bacteria</taxon>
        <taxon>Pseudomonadati</taxon>
        <taxon>Pseudomonadota</taxon>
        <taxon>Alphaproteobacteria</taxon>
        <taxon>Rhodobacterales</taxon>
        <taxon>Roseobacteraceae</taxon>
        <taxon>Tropicibacter</taxon>
    </lineage>
</organism>
<evidence type="ECO:0000313" key="2">
    <source>
        <dbReference type="Proteomes" id="UP001241605"/>
    </source>
</evidence>
<dbReference type="RefSeq" id="WP_282300218.1">
    <property type="nucleotide sequence ID" value="NZ_CP124616.1"/>
</dbReference>
<protein>
    <submittedName>
        <fullName evidence="1">Uncharacterized protein</fullName>
    </submittedName>
</protein>
<keyword evidence="2" id="KW-1185">Reference proteome</keyword>
<accession>A0ABY8QHF2</accession>
<evidence type="ECO:0000313" key="1">
    <source>
        <dbReference type="EMBL" id="WGW03587.1"/>
    </source>
</evidence>
<gene>
    <name evidence="1" type="ORF">QF118_16935</name>
</gene>
<dbReference type="Proteomes" id="UP001241605">
    <property type="component" value="Chromosome"/>
</dbReference>
<sequence>MTTDMVISIAVEYRSKVPGLNMRDSHHSFDTIPYLHGLRPKIRYEELKHMGIRMEIKRFWVSLPVVRG</sequence>